<gene>
    <name evidence="1" type="ORF">JG687_00019394</name>
</gene>
<sequence>MLVAHATTGTRTLPLPRECYLSWESICWFLEANYPDEFDYFEEQSAALFRSGWQVAGCYDILEYWIMGVMAVIIPADSQRGRTGIRMFGRGI</sequence>
<comment type="caution">
    <text evidence="1">The sequence shown here is derived from an EMBL/GenBank/DDBJ whole genome shotgun (WGS) entry which is preliminary data.</text>
</comment>
<evidence type="ECO:0000313" key="2">
    <source>
        <dbReference type="Proteomes" id="UP000688947"/>
    </source>
</evidence>
<accession>A0A8T1TJ26</accession>
<dbReference type="Proteomes" id="UP000688947">
    <property type="component" value="Unassembled WGS sequence"/>
</dbReference>
<organism evidence="1 2">
    <name type="scientific">Phytophthora cactorum</name>
    <dbReference type="NCBI Taxonomy" id="29920"/>
    <lineage>
        <taxon>Eukaryota</taxon>
        <taxon>Sar</taxon>
        <taxon>Stramenopiles</taxon>
        <taxon>Oomycota</taxon>
        <taxon>Peronosporomycetes</taxon>
        <taxon>Peronosporales</taxon>
        <taxon>Peronosporaceae</taxon>
        <taxon>Phytophthora</taxon>
    </lineage>
</organism>
<proteinExistence type="predicted"/>
<name>A0A8T1TJ26_9STRA</name>
<protein>
    <submittedName>
        <fullName evidence="1">Uncharacterized protein</fullName>
    </submittedName>
</protein>
<dbReference type="EMBL" id="JAENGZ010003262">
    <property type="protein sequence ID" value="KAG6941878.1"/>
    <property type="molecule type" value="Genomic_DNA"/>
</dbReference>
<dbReference type="AlphaFoldDB" id="A0A8T1TJ26"/>
<evidence type="ECO:0000313" key="1">
    <source>
        <dbReference type="EMBL" id="KAG6941878.1"/>
    </source>
</evidence>
<reference evidence="1" key="1">
    <citation type="submission" date="2021-01" db="EMBL/GenBank/DDBJ databases">
        <title>Phytophthora aleatoria, a newly-described species from Pinus radiata is distinct from Phytophthora cactorum isolates based on comparative genomics.</title>
        <authorList>
            <person name="Mcdougal R."/>
            <person name="Panda P."/>
            <person name="Williams N."/>
            <person name="Studholme D.J."/>
        </authorList>
    </citation>
    <scope>NUCLEOTIDE SEQUENCE</scope>
    <source>
        <strain evidence="1">NZFS 3830</strain>
    </source>
</reference>